<protein>
    <recommendedName>
        <fullName evidence="4">PASTA domain-containing protein</fullName>
    </recommendedName>
</protein>
<dbReference type="AlphaFoldDB" id="A0A3B0BR56"/>
<comment type="caution">
    <text evidence="2">The sequence shown here is derived from an EMBL/GenBank/DDBJ whole genome shotgun (WGS) entry which is preliminary data.</text>
</comment>
<keyword evidence="1" id="KW-0732">Signal</keyword>
<accession>A0A3B0BR56</accession>
<proteinExistence type="predicted"/>
<feature type="signal peptide" evidence="1">
    <location>
        <begin position="1"/>
        <end position="42"/>
    </location>
</feature>
<evidence type="ECO:0000256" key="1">
    <source>
        <dbReference type="SAM" id="SignalP"/>
    </source>
</evidence>
<organism evidence="2 3">
    <name type="scientific">Streptomyces klenkii</name>
    <dbReference type="NCBI Taxonomy" id="1420899"/>
    <lineage>
        <taxon>Bacteria</taxon>
        <taxon>Bacillati</taxon>
        <taxon>Actinomycetota</taxon>
        <taxon>Actinomycetes</taxon>
        <taxon>Kitasatosporales</taxon>
        <taxon>Streptomycetaceae</taxon>
        <taxon>Streptomyces</taxon>
    </lineage>
</organism>
<dbReference type="Proteomes" id="UP000270343">
    <property type="component" value="Unassembled WGS sequence"/>
</dbReference>
<sequence>MRVPPLSACRQKGSALPRIARAFTATALLTLLTTGLAAPAHAAGADTGVRTGGTTGRTTAQPMMFDVIPRWALALGIDTISAAGVATVAMEGIGTTGPACVQTHAGVPSTACATVGDRSKLVSIDELQVGSGSPG</sequence>
<gene>
    <name evidence="2" type="ORF">D7231_12835</name>
</gene>
<feature type="chain" id="PRO_5017344943" description="PASTA domain-containing protein" evidence="1">
    <location>
        <begin position="43"/>
        <end position="135"/>
    </location>
</feature>
<name>A0A3B0BR56_9ACTN</name>
<dbReference type="EMBL" id="RBAM01000004">
    <property type="protein sequence ID" value="RKN74699.1"/>
    <property type="molecule type" value="Genomic_DNA"/>
</dbReference>
<evidence type="ECO:0000313" key="2">
    <source>
        <dbReference type="EMBL" id="RKN74699.1"/>
    </source>
</evidence>
<keyword evidence="3" id="KW-1185">Reference proteome</keyword>
<evidence type="ECO:0000313" key="3">
    <source>
        <dbReference type="Proteomes" id="UP000270343"/>
    </source>
</evidence>
<evidence type="ECO:0008006" key="4">
    <source>
        <dbReference type="Google" id="ProtNLM"/>
    </source>
</evidence>
<reference evidence="2 3" key="1">
    <citation type="journal article" date="2015" name="Antonie Van Leeuwenhoek">
        <title>Streptomyces klenkii sp. nov., isolated from deep marine sediment.</title>
        <authorList>
            <person name="Veyisoglu A."/>
            <person name="Sahin N."/>
        </authorList>
    </citation>
    <scope>NUCLEOTIDE SEQUENCE [LARGE SCALE GENOMIC DNA]</scope>
    <source>
        <strain evidence="2 3">KCTC 29202</strain>
    </source>
</reference>